<evidence type="ECO:0000313" key="4">
    <source>
        <dbReference type="Proteomes" id="UP000009159"/>
    </source>
</evidence>
<gene>
    <name evidence="3" type="ordered locus">Mvan_1109</name>
</gene>
<name>A1T446_MYCVP</name>
<dbReference type="Proteomes" id="UP000009159">
    <property type="component" value="Chromosome"/>
</dbReference>
<sequence>MRLRFRYVRDRSAIAHIWDYIKGRQDHALCGHGYEDPVELQTGERPRRVCRACQALMSQAEAVLWRKAAEEAIASKRKSGREYTSLSAEYEALWSEYEVYAVDYESLRTDYEDLYNQYEELRVDYDRLERKHETLRVHAENQRRMLAILQGKRAAKSPRDKSRKPISSPKTAVYAKAVDGSGGIGYDAKEA</sequence>
<organism evidence="3 4">
    <name type="scientific">Mycolicibacterium vanbaalenii (strain DSM 7251 / JCM 13017 / BCRC 16820 / KCTC 9966 / NRRL B-24157 / PYR-1)</name>
    <name type="common">Mycobacterium vanbaalenii</name>
    <dbReference type="NCBI Taxonomy" id="350058"/>
    <lineage>
        <taxon>Bacteria</taxon>
        <taxon>Bacillati</taxon>
        <taxon>Actinomycetota</taxon>
        <taxon>Actinomycetes</taxon>
        <taxon>Mycobacteriales</taxon>
        <taxon>Mycobacteriaceae</taxon>
        <taxon>Mycolicibacterium</taxon>
    </lineage>
</organism>
<dbReference type="HOGENOM" id="CLU_1459803_0_0_11"/>
<feature type="compositionally biased region" description="Basic residues" evidence="2">
    <location>
        <begin position="153"/>
        <end position="164"/>
    </location>
</feature>
<evidence type="ECO:0000313" key="3">
    <source>
        <dbReference type="EMBL" id="ABM11946.1"/>
    </source>
</evidence>
<protein>
    <submittedName>
        <fullName evidence="3">Uncharacterized protein</fullName>
    </submittedName>
</protein>
<feature type="coiled-coil region" evidence="1">
    <location>
        <begin position="104"/>
        <end position="145"/>
    </location>
</feature>
<evidence type="ECO:0000256" key="2">
    <source>
        <dbReference type="SAM" id="MobiDB-lite"/>
    </source>
</evidence>
<keyword evidence="1" id="KW-0175">Coiled coil</keyword>
<dbReference type="STRING" id="350058.Mvan_1109"/>
<reference evidence="3" key="1">
    <citation type="submission" date="2006-12" db="EMBL/GenBank/DDBJ databases">
        <title>Complete sequence of Mycobacterium vanbaalenii PYR-1.</title>
        <authorList>
            <consortium name="US DOE Joint Genome Institute"/>
            <person name="Copeland A."/>
            <person name="Lucas S."/>
            <person name="Lapidus A."/>
            <person name="Barry K."/>
            <person name="Detter J.C."/>
            <person name="Glavina del Rio T."/>
            <person name="Hammon N."/>
            <person name="Israni S."/>
            <person name="Dalin E."/>
            <person name="Tice H."/>
            <person name="Pitluck S."/>
            <person name="Singan V."/>
            <person name="Schmutz J."/>
            <person name="Larimer F."/>
            <person name="Land M."/>
            <person name="Hauser L."/>
            <person name="Kyrpides N."/>
            <person name="Anderson I.J."/>
            <person name="Miller C."/>
            <person name="Richardson P."/>
        </authorList>
    </citation>
    <scope>NUCLEOTIDE SEQUENCE [LARGE SCALE GENOMIC DNA]</scope>
    <source>
        <strain evidence="3">PYR-1</strain>
    </source>
</reference>
<dbReference type="AlphaFoldDB" id="A1T446"/>
<dbReference type="EMBL" id="CP000511">
    <property type="protein sequence ID" value="ABM11946.1"/>
    <property type="molecule type" value="Genomic_DNA"/>
</dbReference>
<feature type="region of interest" description="Disordered" evidence="2">
    <location>
        <begin position="151"/>
        <end position="173"/>
    </location>
</feature>
<proteinExistence type="predicted"/>
<dbReference type="KEGG" id="mva:Mvan_1109"/>
<accession>A1T446</accession>
<evidence type="ECO:0000256" key="1">
    <source>
        <dbReference type="SAM" id="Coils"/>
    </source>
</evidence>
<dbReference type="RefSeq" id="WP_011778381.1">
    <property type="nucleotide sequence ID" value="NC_008726.1"/>
</dbReference>
<keyword evidence="4" id="KW-1185">Reference proteome</keyword>